<evidence type="ECO:0000313" key="4">
    <source>
        <dbReference type="Proteomes" id="UP000317648"/>
    </source>
</evidence>
<dbReference type="KEGG" id="lcre:Pla8534_03910"/>
<dbReference type="EC" id="3.1.4.46" evidence="3"/>
<evidence type="ECO:0000313" key="3">
    <source>
        <dbReference type="EMBL" id="QDU92643.1"/>
    </source>
</evidence>
<dbReference type="Proteomes" id="UP000317648">
    <property type="component" value="Chromosome"/>
</dbReference>
<evidence type="ECO:0000256" key="1">
    <source>
        <dbReference type="SAM" id="SignalP"/>
    </source>
</evidence>
<gene>
    <name evidence="3" type="primary">ugpQ_1</name>
    <name evidence="3" type="ORF">Pla8534_03910</name>
</gene>
<dbReference type="PANTHER" id="PTHR46211">
    <property type="entry name" value="GLYCEROPHOSPHORYL DIESTER PHOSPHODIESTERASE"/>
    <property type="match status" value="1"/>
</dbReference>
<accession>A0A518DLC9</accession>
<keyword evidence="1" id="KW-0732">Signal</keyword>
<protein>
    <submittedName>
        <fullName evidence="3">Glycerophosphoryl diester phosphodiesterase</fullName>
        <ecNumber evidence="3">3.1.4.46</ecNumber>
    </submittedName>
</protein>
<dbReference type="PROSITE" id="PS51704">
    <property type="entry name" value="GP_PDE"/>
    <property type="match status" value="1"/>
</dbReference>
<dbReference type="GO" id="GO:0006629">
    <property type="term" value="P:lipid metabolic process"/>
    <property type="evidence" value="ECO:0007669"/>
    <property type="project" value="InterPro"/>
</dbReference>
<dbReference type="OrthoDB" id="238714at2"/>
<feature type="domain" description="GP-PDE" evidence="2">
    <location>
        <begin position="28"/>
        <end position="266"/>
    </location>
</feature>
<dbReference type="AlphaFoldDB" id="A0A518DLC9"/>
<name>A0A518DLC9_9BACT</name>
<dbReference type="Pfam" id="PF03009">
    <property type="entry name" value="GDPD"/>
    <property type="match status" value="1"/>
</dbReference>
<dbReference type="PANTHER" id="PTHR46211:SF1">
    <property type="entry name" value="GLYCEROPHOSPHODIESTER PHOSPHODIESTERASE, CYTOPLASMIC"/>
    <property type="match status" value="1"/>
</dbReference>
<keyword evidence="4" id="KW-1185">Reference proteome</keyword>
<feature type="chain" id="PRO_5021863814" evidence="1">
    <location>
        <begin position="24"/>
        <end position="272"/>
    </location>
</feature>
<sequence length="272" mass="29889" precursor="true">MTVCFKVLAYVLLLVAFHHCAAAQERPPLIVAHRGLLQHAPENTLANFRACFELRLGFEFDVQRTKDGSLVCIHDKTVNRTTNGTGNVAELTLEEIRQLDAGSWFDPKFAGEKVPTVEEVLKLIADHGQTEVLIAVDLKADAVQEEVVRMASQHKILHRLLFIGTTISDSFVRQDIRAASQAAQTAVVANKAGEFADALGTTEGDWVYFRFLPTGKQIEAVHQAGKRAFIAGATVSGNIPENWQQAAEAGIDGILTDYPMELAALLRRDRSQ</sequence>
<dbReference type="GO" id="GO:0008889">
    <property type="term" value="F:glycerophosphodiester phosphodiesterase activity"/>
    <property type="evidence" value="ECO:0007669"/>
    <property type="project" value="UniProtKB-EC"/>
</dbReference>
<proteinExistence type="predicted"/>
<dbReference type="RefSeq" id="WP_145048775.1">
    <property type="nucleotide sequence ID" value="NZ_CP036433.1"/>
</dbReference>
<organism evidence="3 4">
    <name type="scientific">Lignipirellula cremea</name>
    <dbReference type="NCBI Taxonomy" id="2528010"/>
    <lineage>
        <taxon>Bacteria</taxon>
        <taxon>Pseudomonadati</taxon>
        <taxon>Planctomycetota</taxon>
        <taxon>Planctomycetia</taxon>
        <taxon>Pirellulales</taxon>
        <taxon>Pirellulaceae</taxon>
        <taxon>Lignipirellula</taxon>
    </lineage>
</organism>
<dbReference type="Gene3D" id="3.20.20.190">
    <property type="entry name" value="Phosphatidylinositol (PI) phosphodiesterase"/>
    <property type="match status" value="1"/>
</dbReference>
<dbReference type="EMBL" id="CP036433">
    <property type="protein sequence ID" value="QDU92643.1"/>
    <property type="molecule type" value="Genomic_DNA"/>
</dbReference>
<keyword evidence="3" id="KW-0378">Hydrolase</keyword>
<dbReference type="InterPro" id="IPR030395">
    <property type="entry name" value="GP_PDE_dom"/>
</dbReference>
<feature type="signal peptide" evidence="1">
    <location>
        <begin position="1"/>
        <end position="23"/>
    </location>
</feature>
<dbReference type="InterPro" id="IPR017946">
    <property type="entry name" value="PLC-like_Pdiesterase_TIM-brl"/>
</dbReference>
<dbReference type="SUPFAM" id="SSF51695">
    <property type="entry name" value="PLC-like phosphodiesterases"/>
    <property type="match status" value="1"/>
</dbReference>
<reference evidence="3 4" key="1">
    <citation type="submission" date="2019-02" db="EMBL/GenBank/DDBJ databases">
        <title>Deep-cultivation of Planctomycetes and their phenomic and genomic characterization uncovers novel biology.</title>
        <authorList>
            <person name="Wiegand S."/>
            <person name="Jogler M."/>
            <person name="Boedeker C."/>
            <person name="Pinto D."/>
            <person name="Vollmers J."/>
            <person name="Rivas-Marin E."/>
            <person name="Kohn T."/>
            <person name="Peeters S.H."/>
            <person name="Heuer A."/>
            <person name="Rast P."/>
            <person name="Oberbeckmann S."/>
            <person name="Bunk B."/>
            <person name="Jeske O."/>
            <person name="Meyerdierks A."/>
            <person name="Storesund J.E."/>
            <person name="Kallscheuer N."/>
            <person name="Luecker S."/>
            <person name="Lage O.M."/>
            <person name="Pohl T."/>
            <person name="Merkel B.J."/>
            <person name="Hornburger P."/>
            <person name="Mueller R.-W."/>
            <person name="Bruemmer F."/>
            <person name="Labrenz M."/>
            <person name="Spormann A.M."/>
            <person name="Op den Camp H."/>
            <person name="Overmann J."/>
            <person name="Amann R."/>
            <person name="Jetten M.S.M."/>
            <person name="Mascher T."/>
            <person name="Medema M.H."/>
            <person name="Devos D.P."/>
            <person name="Kaster A.-K."/>
            <person name="Ovreas L."/>
            <person name="Rohde M."/>
            <person name="Galperin M.Y."/>
            <person name="Jogler C."/>
        </authorList>
    </citation>
    <scope>NUCLEOTIDE SEQUENCE [LARGE SCALE GENOMIC DNA]</scope>
    <source>
        <strain evidence="3 4">Pla85_3_4</strain>
    </source>
</reference>
<evidence type="ECO:0000259" key="2">
    <source>
        <dbReference type="PROSITE" id="PS51704"/>
    </source>
</evidence>